<dbReference type="EMBL" id="JH993910">
    <property type="protein sequence ID" value="ELQ75873.1"/>
    <property type="molecule type" value="Genomic_DNA"/>
</dbReference>
<feature type="non-terminal residue" evidence="1">
    <location>
        <position position="1"/>
    </location>
</feature>
<protein>
    <submittedName>
        <fullName evidence="1">Uncharacterized protein</fullName>
    </submittedName>
</protein>
<dbReference type="InParanoid" id="L7JWL5"/>
<keyword evidence="2" id="KW-1185">Reference proteome</keyword>
<accession>L7JWL5</accession>
<name>L7JWL5_TRAHO</name>
<evidence type="ECO:0000313" key="2">
    <source>
        <dbReference type="Proteomes" id="UP000011185"/>
    </source>
</evidence>
<sequence>VDVPSMANNELLNTEKRKKCLENETKNEIIENFEEFSQLKHELTERFAEIDAEIQRKFKKLYE</sequence>
<gene>
    <name evidence="1" type="ORF">THOM_1168</name>
</gene>
<reference evidence="1 2" key="1">
    <citation type="journal article" date="2012" name="PLoS Pathog.">
        <title>The genome of the obligate intracellular parasite Trachipleistophora hominis: new insights into microsporidian genome dynamics and reductive evolution.</title>
        <authorList>
            <person name="Heinz E."/>
            <person name="Williams T.A."/>
            <person name="Nakjang S."/>
            <person name="Noel C.J."/>
            <person name="Swan D.C."/>
            <person name="Goldberg A.V."/>
            <person name="Harris S.R."/>
            <person name="Weinmaier T."/>
            <person name="Markert S."/>
            <person name="Becher D."/>
            <person name="Bernhardt J."/>
            <person name="Dagan T."/>
            <person name="Hacker C."/>
            <person name="Lucocq J.M."/>
            <person name="Schweder T."/>
            <person name="Rattei T."/>
            <person name="Hall N."/>
            <person name="Hirt R.P."/>
            <person name="Embley T.M."/>
        </authorList>
    </citation>
    <scope>NUCLEOTIDE SEQUENCE [LARGE SCALE GENOMIC DNA]</scope>
</reference>
<dbReference type="HOGENOM" id="CLU_2892291_0_0_1"/>
<dbReference type="Proteomes" id="UP000011185">
    <property type="component" value="Unassembled WGS sequence"/>
</dbReference>
<dbReference type="VEuPathDB" id="MicrosporidiaDB:THOM_1168"/>
<proteinExistence type="predicted"/>
<organism evidence="1 2">
    <name type="scientific">Trachipleistophora hominis</name>
    <name type="common">Microsporidian parasite</name>
    <dbReference type="NCBI Taxonomy" id="72359"/>
    <lineage>
        <taxon>Eukaryota</taxon>
        <taxon>Fungi</taxon>
        <taxon>Fungi incertae sedis</taxon>
        <taxon>Microsporidia</taxon>
        <taxon>Pleistophoridae</taxon>
        <taxon>Trachipleistophora</taxon>
    </lineage>
</organism>
<dbReference type="AlphaFoldDB" id="L7JWL5"/>
<evidence type="ECO:0000313" key="1">
    <source>
        <dbReference type="EMBL" id="ELQ75873.1"/>
    </source>
</evidence>